<proteinExistence type="predicted"/>
<evidence type="ECO:0000313" key="2">
    <source>
        <dbReference type="Proteomes" id="UP000544742"/>
    </source>
</evidence>
<sequence length="250" mass="26095">MSLRYMIIPLLLALLTTGLSLGQTTDNASIVDDNSSIEAALDINATLPANESAPMNETENTTAVAVNLTPAISGPNLNYIWQFSGIETSPITMVLEQNGNDLLGRAKYEPEGGKAWNADVIGSVAGEKVDLTMSALKDNVLIITRFSGILANEDISGNFTQASEGKIINNGTFNAMWINPDTSSYTPATVEAPAVATPAPAEVTSAAQPAAAAVNTTAANKTEKRFVDVHEYKDKIGPGGDLSGIPPGMG</sequence>
<name>A0A7K4AJJ6_METSH</name>
<organism evidence="1 2">
    <name type="scientific">Methanothrix soehngenii</name>
    <name type="common">Methanosaeta concilii</name>
    <dbReference type="NCBI Taxonomy" id="2223"/>
    <lineage>
        <taxon>Archaea</taxon>
        <taxon>Methanobacteriati</taxon>
        <taxon>Methanobacteriota</taxon>
        <taxon>Stenosarchaea group</taxon>
        <taxon>Methanomicrobia</taxon>
        <taxon>Methanotrichales</taxon>
        <taxon>Methanotrichaceae</taxon>
        <taxon>Methanothrix</taxon>
    </lineage>
</organism>
<dbReference type="Proteomes" id="UP000544742">
    <property type="component" value="Unassembled WGS sequence"/>
</dbReference>
<reference evidence="1 2" key="1">
    <citation type="journal article" date="2020" name="Biotechnol. Biofuels">
        <title>New insights from the biogas microbiome by comprehensive genome-resolved metagenomics of nearly 1600 species originating from multiple anaerobic digesters.</title>
        <authorList>
            <person name="Campanaro S."/>
            <person name="Treu L."/>
            <person name="Rodriguez-R L.M."/>
            <person name="Kovalovszki A."/>
            <person name="Ziels R.M."/>
            <person name="Maus I."/>
            <person name="Zhu X."/>
            <person name="Kougias P.G."/>
            <person name="Basile A."/>
            <person name="Luo G."/>
            <person name="Schluter A."/>
            <person name="Konstantinidis K.T."/>
            <person name="Angelidaki I."/>
        </authorList>
    </citation>
    <scope>NUCLEOTIDE SEQUENCE [LARGE SCALE GENOMIC DNA]</scope>
    <source>
        <strain evidence="1">AS27yjCOA_157</strain>
    </source>
</reference>
<comment type="caution">
    <text evidence="1">The sequence shown here is derived from an EMBL/GenBank/DDBJ whole genome shotgun (WGS) entry which is preliminary data.</text>
</comment>
<gene>
    <name evidence="1" type="ORF">GX426_08495</name>
</gene>
<evidence type="ECO:0000313" key="1">
    <source>
        <dbReference type="EMBL" id="NLJ23132.1"/>
    </source>
</evidence>
<dbReference type="AlphaFoldDB" id="A0A7K4AJJ6"/>
<protein>
    <submittedName>
        <fullName evidence="1">Uncharacterized protein</fullName>
    </submittedName>
</protein>
<dbReference type="EMBL" id="JAAYUN010000147">
    <property type="protein sequence ID" value="NLJ23132.1"/>
    <property type="molecule type" value="Genomic_DNA"/>
</dbReference>
<accession>A0A7K4AJJ6</accession>